<feature type="domain" description="Zn(2)-C6 fungal-type" evidence="5">
    <location>
        <begin position="12"/>
        <end position="41"/>
    </location>
</feature>
<keyword evidence="4" id="KW-0472">Membrane</keyword>
<keyword evidence="2" id="KW-0539">Nucleus</keyword>
<evidence type="ECO:0000313" key="7">
    <source>
        <dbReference type="Proteomes" id="UP000717696"/>
    </source>
</evidence>
<keyword evidence="1" id="KW-0479">Metal-binding</keyword>
<dbReference type="PANTHER" id="PTHR46910:SF5">
    <property type="entry name" value="ZN(II)2CYS6 TRANSCRIPTION FACTOR (EUROFUNG)"/>
    <property type="match status" value="1"/>
</dbReference>
<keyword evidence="7" id="KW-1185">Reference proteome</keyword>
<dbReference type="GO" id="GO:0000981">
    <property type="term" value="F:DNA-binding transcription factor activity, RNA polymerase II-specific"/>
    <property type="evidence" value="ECO:0007669"/>
    <property type="project" value="InterPro"/>
</dbReference>
<comment type="caution">
    <text evidence="6">The sequence shown here is derived from an EMBL/GenBank/DDBJ whole genome shotgun (WGS) entry which is preliminary data.</text>
</comment>
<dbReference type="GO" id="GO:0006351">
    <property type="term" value="P:DNA-templated transcription"/>
    <property type="evidence" value="ECO:0007669"/>
    <property type="project" value="InterPro"/>
</dbReference>
<dbReference type="InterPro" id="IPR001138">
    <property type="entry name" value="Zn2Cys6_DnaBD"/>
</dbReference>
<dbReference type="EMBL" id="JAGMUU010000028">
    <property type="protein sequence ID" value="KAH7120307.1"/>
    <property type="molecule type" value="Genomic_DNA"/>
</dbReference>
<dbReference type="Pfam" id="PF04082">
    <property type="entry name" value="Fungal_trans"/>
    <property type="match status" value="1"/>
</dbReference>
<feature type="region of interest" description="Disordered" evidence="3">
    <location>
        <begin position="640"/>
        <end position="667"/>
    </location>
</feature>
<evidence type="ECO:0000313" key="6">
    <source>
        <dbReference type="EMBL" id="KAH7120307.1"/>
    </source>
</evidence>
<feature type="non-terminal residue" evidence="6">
    <location>
        <position position="712"/>
    </location>
</feature>
<dbReference type="Gene3D" id="4.10.240.10">
    <property type="entry name" value="Zn(2)-C6 fungal-type DNA-binding domain"/>
    <property type="match status" value="1"/>
</dbReference>
<evidence type="ECO:0000256" key="3">
    <source>
        <dbReference type="SAM" id="MobiDB-lite"/>
    </source>
</evidence>
<dbReference type="InterPro" id="IPR050987">
    <property type="entry name" value="AtrR-like"/>
</dbReference>
<gene>
    <name evidence="6" type="ORF">B0J13DRAFT_457112</name>
</gene>
<dbReference type="SUPFAM" id="SSF57701">
    <property type="entry name" value="Zn2/Cys6 DNA-binding domain"/>
    <property type="match status" value="1"/>
</dbReference>
<dbReference type="GO" id="GO:0003677">
    <property type="term" value="F:DNA binding"/>
    <property type="evidence" value="ECO:0007669"/>
    <property type="project" value="InterPro"/>
</dbReference>
<dbReference type="Pfam" id="PF00172">
    <property type="entry name" value="Zn_clus"/>
    <property type="match status" value="1"/>
</dbReference>
<name>A0A9P9DJV4_9HYPO</name>
<dbReference type="GO" id="GO:0008270">
    <property type="term" value="F:zinc ion binding"/>
    <property type="evidence" value="ECO:0007669"/>
    <property type="project" value="InterPro"/>
</dbReference>
<keyword evidence="4" id="KW-1133">Transmembrane helix</keyword>
<keyword evidence="4" id="KW-0812">Transmembrane</keyword>
<dbReference type="AlphaFoldDB" id="A0A9P9DJV4"/>
<feature type="transmembrane region" description="Helical" evidence="4">
    <location>
        <begin position="538"/>
        <end position="559"/>
    </location>
</feature>
<evidence type="ECO:0000256" key="4">
    <source>
        <dbReference type="SAM" id="Phobius"/>
    </source>
</evidence>
<dbReference type="OrthoDB" id="103819at2759"/>
<evidence type="ECO:0000259" key="5">
    <source>
        <dbReference type="PROSITE" id="PS50048"/>
    </source>
</evidence>
<dbReference type="CDD" id="cd12148">
    <property type="entry name" value="fungal_TF_MHR"/>
    <property type="match status" value="1"/>
</dbReference>
<protein>
    <recommendedName>
        <fullName evidence="5">Zn(2)-C6 fungal-type domain-containing protein</fullName>
    </recommendedName>
</protein>
<dbReference type="PANTHER" id="PTHR46910">
    <property type="entry name" value="TRANSCRIPTION FACTOR PDR1"/>
    <property type="match status" value="1"/>
</dbReference>
<reference evidence="6" key="1">
    <citation type="journal article" date="2021" name="Nat. Commun.">
        <title>Genetic determinants of endophytism in the Arabidopsis root mycobiome.</title>
        <authorList>
            <person name="Mesny F."/>
            <person name="Miyauchi S."/>
            <person name="Thiergart T."/>
            <person name="Pickel B."/>
            <person name="Atanasova L."/>
            <person name="Karlsson M."/>
            <person name="Huettel B."/>
            <person name="Barry K.W."/>
            <person name="Haridas S."/>
            <person name="Chen C."/>
            <person name="Bauer D."/>
            <person name="Andreopoulos W."/>
            <person name="Pangilinan J."/>
            <person name="LaButti K."/>
            <person name="Riley R."/>
            <person name="Lipzen A."/>
            <person name="Clum A."/>
            <person name="Drula E."/>
            <person name="Henrissat B."/>
            <person name="Kohler A."/>
            <person name="Grigoriev I.V."/>
            <person name="Martin F.M."/>
            <person name="Hacquard S."/>
        </authorList>
    </citation>
    <scope>NUCLEOTIDE SEQUENCE</scope>
    <source>
        <strain evidence="6">MPI-CAGE-AT-0021</strain>
    </source>
</reference>
<dbReference type="InterPro" id="IPR007219">
    <property type="entry name" value="XnlR_reg_dom"/>
</dbReference>
<evidence type="ECO:0000256" key="1">
    <source>
        <dbReference type="ARBA" id="ARBA00022723"/>
    </source>
</evidence>
<dbReference type="Proteomes" id="UP000717696">
    <property type="component" value="Unassembled WGS sequence"/>
</dbReference>
<organism evidence="6 7">
    <name type="scientific">Dactylonectria estremocensis</name>
    <dbReference type="NCBI Taxonomy" id="1079267"/>
    <lineage>
        <taxon>Eukaryota</taxon>
        <taxon>Fungi</taxon>
        <taxon>Dikarya</taxon>
        <taxon>Ascomycota</taxon>
        <taxon>Pezizomycotina</taxon>
        <taxon>Sordariomycetes</taxon>
        <taxon>Hypocreomycetidae</taxon>
        <taxon>Hypocreales</taxon>
        <taxon>Nectriaceae</taxon>
        <taxon>Dactylonectria</taxon>
    </lineage>
</organism>
<proteinExistence type="predicted"/>
<dbReference type="CDD" id="cd00067">
    <property type="entry name" value="GAL4"/>
    <property type="match status" value="1"/>
</dbReference>
<dbReference type="InterPro" id="IPR036864">
    <property type="entry name" value="Zn2-C6_fun-type_DNA-bd_sf"/>
</dbReference>
<dbReference type="SMART" id="SM00906">
    <property type="entry name" value="Fungal_trans"/>
    <property type="match status" value="1"/>
</dbReference>
<dbReference type="PROSITE" id="PS50048">
    <property type="entry name" value="ZN2_CY6_FUNGAL_2"/>
    <property type="match status" value="1"/>
</dbReference>
<sequence length="712" mass="80437">PRTSSPSLTRAQCDGCRARKIRCDRTSPCFHCIQARIPCTHANARPKNARTRINLTSEYERKIDLLDKRLEEVTQLLQSRQINSTSPGTQSTSAYESPARVISNQMPAEPSNSFENTAQSASDSPVVEGESSLAAQSVFAHDFIQNAVHTHSTQDSSLELRETLDCLHRITNGMKQQRVAVEMAYPNAKPTMCSAPQDYALPPIQKTVALIQAIKNGKSETISWILEFCSIEHFSDLCLRVYFSKDFSESDFIIANAGLLYLFQDYANRIPDERNEALSFVQMCHTNLETALAILPLHLPTNIRTILALVLGAVHAVEISKPSLAWTLVSKASELCQTLGFHRLGKNDDNTSDVHQRQTLFWCVYFLDKSLSLRLGRASTIPDWDVTLPIPPTDLEDSTHLLALACQWIKTARCQGRIYEMLYSPESMPQPDHVRNSRVHELANELNEIMTKSAEINTRWIGEASKKIGHTFANFITVSDDILCLSLLTLVYRASPSPPESSTPFISECIDAARRCLRRHQDCMAIIENVHSANFTIYMHWTLLFAPFIPFIVLFCHVIETQDQMDLDRLGSFISSMESTPAISDQATRVIHLFRVLFSAARRYVEFRNSSPSADQGQARERLHTYMFELGLPVHPDNGEFQPHGTRQAQGEVAEQGTGDAHMSESIDGQRATDYRIWMSNTTHLEEWFDSNHQMLEMINEPNFTFHPSQQE</sequence>
<accession>A0A9P9DJV4</accession>
<evidence type="ECO:0000256" key="2">
    <source>
        <dbReference type="ARBA" id="ARBA00023242"/>
    </source>
</evidence>
<dbReference type="SMART" id="SM00066">
    <property type="entry name" value="GAL4"/>
    <property type="match status" value="1"/>
</dbReference>